<evidence type="ECO:0000313" key="3">
    <source>
        <dbReference type="EMBL" id="MFD2460965.1"/>
    </source>
</evidence>
<comment type="caution">
    <text evidence="3">The sequence shown here is derived from an EMBL/GenBank/DDBJ whole genome shotgun (WGS) entry which is preliminary data.</text>
</comment>
<dbReference type="EMBL" id="JBHUKU010000009">
    <property type="protein sequence ID" value="MFD2460965.1"/>
    <property type="molecule type" value="Genomic_DNA"/>
</dbReference>
<evidence type="ECO:0000313" key="4">
    <source>
        <dbReference type="Proteomes" id="UP001597419"/>
    </source>
</evidence>
<name>A0ABW5GJL1_9PSEU</name>
<feature type="transmembrane region" description="Helical" evidence="2">
    <location>
        <begin position="411"/>
        <end position="431"/>
    </location>
</feature>
<proteinExistence type="predicted"/>
<dbReference type="Proteomes" id="UP001597419">
    <property type="component" value="Unassembled WGS sequence"/>
</dbReference>
<feature type="compositionally biased region" description="Low complexity" evidence="1">
    <location>
        <begin position="178"/>
        <end position="191"/>
    </location>
</feature>
<keyword evidence="2" id="KW-1133">Transmembrane helix</keyword>
<dbReference type="RefSeq" id="WP_345406416.1">
    <property type="nucleotide sequence ID" value="NZ_BAABHG010000020.1"/>
</dbReference>
<evidence type="ECO:0000256" key="1">
    <source>
        <dbReference type="SAM" id="MobiDB-lite"/>
    </source>
</evidence>
<organism evidence="3 4">
    <name type="scientific">Amycolatopsis samaneae</name>
    <dbReference type="NCBI Taxonomy" id="664691"/>
    <lineage>
        <taxon>Bacteria</taxon>
        <taxon>Bacillati</taxon>
        <taxon>Actinomycetota</taxon>
        <taxon>Actinomycetes</taxon>
        <taxon>Pseudonocardiales</taxon>
        <taxon>Pseudonocardiaceae</taxon>
        <taxon>Amycolatopsis</taxon>
    </lineage>
</organism>
<keyword evidence="2" id="KW-0812">Transmembrane</keyword>
<feature type="region of interest" description="Disordered" evidence="1">
    <location>
        <begin position="168"/>
        <end position="191"/>
    </location>
</feature>
<reference evidence="4" key="1">
    <citation type="journal article" date="2019" name="Int. J. Syst. Evol. Microbiol.">
        <title>The Global Catalogue of Microorganisms (GCM) 10K type strain sequencing project: providing services to taxonomists for standard genome sequencing and annotation.</title>
        <authorList>
            <consortium name="The Broad Institute Genomics Platform"/>
            <consortium name="The Broad Institute Genome Sequencing Center for Infectious Disease"/>
            <person name="Wu L."/>
            <person name="Ma J."/>
        </authorList>
    </citation>
    <scope>NUCLEOTIDE SEQUENCE [LARGE SCALE GENOMIC DNA]</scope>
    <source>
        <strain evidence="4">CGMCC 4.7643</strain>
    </source>
</reference>
<accession>A0ABW5GJL1</accession>
<keyword evidence="4" id="KW-1185">Reference proteome</keyword>
<feature type="transmembrane region" description="Helical" evidence="2">
    <location>
        <begin position="212"/>
        <end position="233"/>
    </location>
</feature>
<feature type="transmembrane region" description="Helical" evidence="2">
    <location>
        <begin position="239"/>
        <end position="261"/>
    </location>
</feature>
<dbReference type="PANTHER" id="PTHR35791:SF1">
    <property type="entry name" value="UPF0754 MEMBRANE PROTEIN YHEB"/>
    <property type="match status" value="1"/>
</dbReference>
<sequence>MGAVLDDLARHWQLYAAMPFIAALIGYVTKRVAIEMMFRPLEFVGVKPIFGWQGVVPKHGGRMAAVATELLTANLLDIKEVFARLDPAIVTRELEQPLLRAVDDIARDVLEKHQPRLWEAMPTLAQDLLIKQVQAGAPRLVREFLDEVREHLDDVLDVRQMTVERLTRDTEAAMSDTGEAPARGSRSGAGAPQGTALLVRLIRETSRPEMAFIARMGIYFGFGLGLVQTVVWALTKQPWVLPVFGGCIGLFTDWLAIKLIFVPREPVRIGRVILQGKFQRRRAEVARQYGELIANEVLTVPNLLDAILRGPRSDRLVALVERLVSQAVDERASVAKPMLALAVGGRQLREIKHAAAERALARLPSTARYAEGYLTEAMDVAKMVEQRMLALTPIEFEGLLRPAFRQDEWKLIAVGGVIGFLVGELQVLLMLG</sequence>
<evidence type="ECO:0000256" key="2">
    <source>
        <dbReference type="SAM" id="Phobius"/>
    </source>
</evidence>
<protein>
    <submittedName>
        <fullName evidence="3">DUF445 domain-containing protein</fullName>
    </submittedName>
</protein>
<keyword evidence="2" id="KW-0472">Membrane</keyword>
<feature type="transmembrane region" description="Helical" evidence="2">
    <location>
        <begin position="12"/>
        <end position="29"/>
    </location>
</feature>
<dbReference type="PANTHER" id="PTHR35791">
    <property type="entry name" value="UPF0754 MEMBRANE PROTEIN YHEB"/>
    <property type="match status" value="1"/>
</dbReference>
<gene>
    <name evidence="3" type="ORF">ACFSYJ_20330</name>
</gene>